<proteinExistence type="inferred from homology"/>
<dbReference type="InterPro" id="IPR015421">
    <property type="entry name" value="PyrdxlP-dep_Trfase_major"/>
</dbReference>
<dbReference type="PANTHER" id="PTHR11986:SF58">
    <property type="entry name" value="LEUCINE_METHIONINE RACEMASE"/>
    <property type="match status" value="1"/>
</dbReference>
<dbReference type="InterPro" id="IPR015424">
    <property type="entry name" value="PyrdxlP-dep_Trfase"/>
</dbReference>
<evidence type="ECO:0000256" key="6">
    <source>
        <dbReference type="RuleBase" id="RU003560"/>
    </source>
</evidence>
<evidence type="ECO:0000256" key="3">
    <source>
        <dbReference type="ARBA" id="ARBA00022576"/>
    </source>
</evidence>
<dbReference type="FunFam" id="3.40.640.10:FF:000013">
    <property type="entry name" value="4-aminobutyrate aminotransferase"/>
    <property type="match status" value="1"/>
</dbReference>
<comment type="cofactor">
    <cofactor evidence="1">
        <name>pyridoxal 5'-phosphate</name>
        <dbReference type="ChEBI" id="CHEBI:597326"/>
    </cofactor>
</comment>
<dbReference type="RefSeq" id="WP_151047733.1">
    <property type="nucleotide sequence ID" value="NZ_VZUL01000006.1"/>
</dbReference>
<dbReference type="PANTHER" id="PTHR11986">
    <property type="entry name" value="AMINOTRANSFERASE CLASS III"/>
    <property type="match status" value="1"/>
</dbReference>
<dbReference type="PIRSF" id="PIRSF000521">
    <property type="entry name" value="Transaminase_4ab_Lys_Orn"/>
    <property type="match status" value="1"/>
</dbReference>
<dbReference type="PROSITE" id="PS00600">
    <property type="entry name" value="AA_TRANSFER_CLASS_3"/>
    <property type="match status" value="1"/>
</dbReference>
<evidence type="ECO:0000313" key="8">
    <source>
        <dbReference type="Proteomes" id="UP000386575"/>
    </source>
</evidence>
<dbReference type="GO" id="GO:0030170">
    <property type="term" value="F:pyridoxal phosphate binding"/>
    <property type="evidence" value="ECO:0007669"/>
    <property type="project" value="InterPro"/>
</dbReference>
<sequence length="429" mass="45684">MSKNQALLARRQAAVPAGAASAYSIFVNRAQGSEVWDEDGKHYVDFAAGIAVMNVGHQHPKVTEAVSRQLGRYAHVAYPVQAYEPYIEVCERLNKAAPIDDAISVLFTTGAEATENAVKIARIATGRPGIVAFTGSFHGRTNLALSLTGKVAPLRTNYPYFQSGIFHVPFPVPAHGMSEEDSLKALDYLFKSSISPDQVAAIIIEPIQGEGGYYQAPPAFVRRLREICDQNGILLIADEIQSGFARTGRFFAIEHCGVEPDLIPVGKAIGGGLPLAGVVGRRSVMDKAAPGSLGGTYAGNPLSCAAALAVFDVIEKEGLLERSNTVGRKLKAELERIAGRNDVVPMGAVRGVGAMIAFEIFKERGGNVPDPDATKAVADRARVEGLLVLPCGFWGNTIRIAPALTIDDKTLEEGVARLTRALQHDAGSN</sequence>
<dbReference type="Pfam" id="PF00202">
    <property type="entry name" value="Aminotran_3"/>
    <property type="match status" value="1"/>
</dbReference>
<dbReference type="InterPro" id="IPR005814">
    <property type="entry name" value="Aminotrans_3"/>
</dbReference>
<evidence type="ECO:0000256" key="2">
    <source>
        <dbReference type="ARBA" id="ARBA00008954"/>
    </source>
</evidence>
<name>A0A6A1TIK8_NEOGA</name>
<evidence type="ECO:0000313" key="7">
    <source>
        <dbReference type="EMBL" id="KAB1082182.1"/>
    </source>
</evidence>
<evidence type="ECO:0000256" key="4">
    <source>
        <dbReference type="ARBA" id="ARBA00022679"/>
    </source>
</evidence>
<dbReference type="GO" id="GO:0008483">
    <property type="term" value="F:transaminase activity"/>
    <property type="evidence" value="ECO:0007669"/>
    <property type="project" value="UniProtKB-KW"/>
</dbReference>
<accession>A0A6A1TIK8</accession>
<keyword evidence="4 7" id="KW-0808">Transferase</keyword>
<comment type="caution">
    <text evidence="7">The sequence shown here is derived from an EMBL/GenBank/DDBJ whole genome shotgun (WGS) entry which is preliminary data.</text>
</comment>
<dbReference type="CDD" id="cd00610">
    <property type="entry name" value="OAT_like"/>
    <property type="match status" value="1"/>
</dbReference>
<dbReference type="AlphaFoldDB" id="A0A6A1TIK8"/>
<dbReference type="SUPFAM" id="SSF53383">
    <property type="entry name" value="PLP-dependent transferases"/>
    <property type="match status" value="1"/>
</dbReference>
<keyword evidence="3 7" id="KW-0032">Aminotransferase</keyword>
<dbReference type="Gene3D" id="3.90.1150.10">
    <property type="entry name" value="Aspartate Aminotransferase, domain 1"/>
    <property type="match status" value="1"/>
</dbReference>
<dbReference type="Gene3D" id="3.40.640.10">
    <property type="entry name" value="Type I PLP-dependent aspartate aminotransferase-like (Major domain)"/>
    <property type="match status" value="1"/>
</dbReference>
<dbReference type="InterPro" id="IPR050103">
    <property type="entry name" value="Class-III_PLP-dep_AT"/>
</dbReference>
<evidence type="ECO:0000256" key="5">
    <source>
        <dbReference type="ARBA" id="ARBA00022898"/>
    </source>
</evidence>
<dbReference type="GO" id="GO:0042802">
    <property type="term" value="F:identical protein binding"/>
    <property type="evidence" value="ECO:0007669"/>
    <property type="project" value="TreeGrafter"/>
</dbReference>
<evidence type="ECO:0000256" key="1">
    <source>
        <dbReference type="ARBA" id="ARBA00001933"/>
    </source>
</evidence>
<dbReference type="InterPro" id="IPR015422">
    <property type="entry name" value="PyrdxlP-dep_Trfase_small"/>
</dbReference>
<protein>
    <submittedName>
        <fullName evidence="7">Aspartate aminotransferase family protein</fullName>
    </submittedName>
</protein>
<keyword evidence="5 6" id="KW-0663">Pyridoxal phosphate</keyword>
<dbReference type="EMBL" id="VZUL01000006">
    <property type="protein sequence ID" value="KAB1082182.1"/>
    <property type="molecule type" value="Genomic_DNA"/>
</dbReference>
<dbReference type="Proteomes" id="UP000386575">
    <property type="component" value="Unassembled WGS sequence"/>
</dbReference>
<dbReference type="InterPro" id="IPR049704">
    <property type="entry name" value="Aminotrans_3_PPA_site"/>
</dbReference>
<reference evidence="7 8" key="1">
    <citation type="submission" date="2019-09" db="EMBL/GenBank/DDBJ databases">
        <title>Genome sequencing of Ng87 strain.</title>
        <authorList>
            <person name="Karasev E.S."/>
            <person name="Andronov E."/>
        </authorList>
    </citation>
    <scope>NUCLEOTIDE SEQUENCE [LARGE SCALE GENOMIC DNA]</scope>
    <source>
        <strain evidence="7 8">Ng87</strain>
    </source>
</reference>
<comment type="similarity">
    <text evidence="2 6">Belongs to the class-III pyridoxal-phosphate-dependent aminotransferase family.</text>
</comment>
<organism evidence="7 8">
    <name type="scientific">Neorhizobium galegae</name>
    <name type="common">Rhizobium galegae</name>
    <dbReference type="NCBI Taxonomy" id="399"/>
    <lineage>
        <taxon>Bacteria</taxon>
        <taxon>Pseudomonadati</taxon>
        <taxon>Pseudomonadota</taxon>
        <taxon>Alphaproteobacteria</taxon>
        <taxon>Hyphomicrobiales</taxon>
        <taxon>Rhizobiaceae</taxon>
        <taxon>Rhizobium/Agrobacterium group</taxon>
        <taxon>Neorhizobium</taxon>
    </lineage>
</organism>
<gene>
    <name evidence="7" type="ORF">F4V91_33215</name>
</gene>